<name>A0AAW1AQJ9_CROAD</name>
<dbReference type="GO" id="GO:0000785">
    <property type="term" value="C:chromatin"/>
    <property type="evidence" value="ECO:0007669"/>
    <property type="project" value="TreeGrafter"/>
</dbReference>
<dbReference type="Pfam" id="PF09033">
    <property type="entry name" value="DFF-C"/>
    <property type="match status" value="1"/>
</dbReference>
<dbReference type="SMART" id="SM00266">
    <property type="entry name" value="CAD"/>
    <property type="match status" value="1"/>
</dbReference>
<organism evidence="5 6">
    <name type="scientific">Crotalus adamanteus</name>
    <name type="common">Eastern diamondback rattlesnake</name>
    <dbReference type="NCBI Taxonomy" id="8729"/>
    <lineage>
        <taxon>Eukaryota</taxon>
        <taxon>Metazoa</taxon>
        <taxon>Chordata</taxon>
        <taxon>Craniata</taxon>
        <taxon>Vertebrata</taxon>
        <taxon>Euteleostomi</taxon>
        <taxon>Lepidosauria</taxon>
        <taxon>Squamata</taxon>
        <taxon>Bifurcata</taxon>
        <taxon>Unidentata</taxon>
        <taxon>Episquamata</taxon>
        <taxon>Toxicofera</taxon>
        <taxon>Serpentes</taxon>
        <taxon>Colubroidea</taxon>
        <taxon>Viperidae</taxon>
        <taxon>Crotalinae</taxon>
        <taxon>Crotalus</taxon>
    </lineage>
</organism>
<comment type="caution">
    <text evidence="5">The sequence shown here is derived from an EMBL/GenBank/DDBJ whole genome shotgun (WGS) entry which is preliminary data.</text>
</comment>
<dbReference type="AlphaFoldDB" id="A0AAW1AQJ9"/>
<keyword evidence="6" id="KW-1185">Reference proteome</keyword>
<dbReference type="EMBL" id="JAOTOJ010000017">
    <property type="protein sequence ID" value="KAK9391997.1"/>
    <property type="molecule type" value="Genomic_DNA"/>
</dbReference>
<reference evidence="5 6" key="1">
    <citation type="journal article" date="2024" name="Proc. Natl. Acad. Sci. U.S.A.">
        <title>The genetic regulatory architecture and epigenomic basis for age-related changes in rattlesnake venom.</title>
        <authorList>
            <person name="Hogan M.P."/>
            <person name="Holding M.L."/>
            <person name="Nystrom G.S."/>
            <person name="Colston T.J."/>
            <person name="Bartlett D.A."/>
            <person name="Mason A.J."/>
            <person name="Ellsworth S.A."/>
            <person name="Rautsaw R.M."/>
            <person name="Lawrence K.C."/>
            <person name="Strickland J.L."/>
            <person name="He B."/>
            <person name="Fraser P."/>
            <person name="Margres M.J."/>
            <person name="Gilbert D.M."/>
            <person name="Gibbs H.L."/>
            <person name="Parkinson C.L."/>
            <person name="Rokyta D.R."/>
        </authorList>
    </citation>
    <scope>NUCLEOTIDE SEQUENCE [LARGE SCALE GENOMIC DNA]</scope>
    <source>
        <strain evidence="5">DRR0105</strain>
    </source>
</reference>
<dbReference type="FunFam" id="1.10.1490.10:FF:000001">
    <property type="entry name" value="DNA fragmentation factor subunit alpha"/>
    <property type="match status" value="1"/>
</dbReference>
<gene>
    <name evidence="5" type="ORF">NXF25_017584</name>
</gene>
<dbReference type="Proteomes" id="UP001474421">
    <property type="component" value="Unassembled WGS sequence"/>
</dbReference>
<accession>A0AAW1AQJ9</accession>
<feature type="region of interest" description="Disordered" evidence="3">
    <location>
        <begin position="198"/>
        <end position="233"/>
    </location>
</feature>
<dbReference type="Gene3D" id="1.10.1490.10">
    <property type="entry name" value="C-terminal domain of DFF45/ICAD (DFF-C domain)"/>
    <property type="match status" value="2"/>
</dbReference>
<dbReference type="GO" id="GO:1900118">
    <property type="term" value="P:negative regulation of execution phase of apoptosis"/>
    <property type="evidence" value="ECO:0007669"/>
    <property type="project" value="TreeGrafter"/>
</dbReference>
<dbReference type="InterPro" id="IPR027296">
    <property type="entry name" value="DFF-C"/>
</dbReference>
<evidence type="ECO:0000313" key="6">
    <source>
        <dbReference type="Proteomes" id="UP001474421"/>
    </source>
</evidence>
<dbReference type="Gene3D" id="3.10.20.10">
    <property type="match status" value="1"/>
</dbReference>
<evidence type="ECO:0000313" key="5">
    <source>
        <dbReference type="EMBL" id="KAK9391997.1"/>
    </source>
</evidence>
<evidence type="ECO:0000256" key="2">
    <source>
        <dbReference type="PROSITE-ProRule" id="PRU00447"/>
    </source>
</evidence>
<protein>
    <submittedName>
        <fullName evidence="5">DNAation factor subunit alpha</fullName>
    </submittedName>
</protein>
<dbReference type="InterPro" id="IPR015121">
    <property type="entry name" value="DNA_fragmentation_mid_dom"/>
</dbReference>
<evidence type="ECO:0000259" key="4">
    <source>
        <dbReference type="PROSITE" id="PS51135"/>
    </source>
</evidence>
<proteinExistence type="predicted"/>
<dbReference type="Pfam" id="PF02017">
    <property type="entry name" value="CIDE-N"/>
    <property type="match status" value="1"/>
</dbReference>
<evidence type="ECO:0000256" key="3">
    <source>
        <dbReference type="SAM" id="MobiDB-lite"/>
    </source>
</evidence>
<dbReference type="GO" id="GO:0006915">
    <property type="term" value="P:apoptotic process"/>
    <property type="evidence" value="ECO:0007669"/>
    <property type="project" value="UniProtKB-UniRule"/>
</dbReference>
<feature type="compositionally biased region" description="Polar residues" evidence="3">
    <location>
        <begin position="220"/>
        <end position="233"/>
    </location>
</feature>
<dbReference type="PANTHER" id="PTHR12306">
    <property type="entry name" value="CELL DEATH ACTIVATOR CIDE"/>
    <property type="match status" value="1"/>
</dbReference>
<dbReference type="PANTHER" id="PTHR12306:SF16">
    <property type="entry name" value="DNAATION FACTOR SUBUNIT ALPHA"/>
    <property type="match status" value="1"/>
</dbReference>
<dbReference type="PROSITE" id="PS51135">
    <property type="entry name" value="CIDE_N"/>
    <property type="match status" value="1"/>
</dbReference>
<evidence type="ECO:0000256" key="1">
    <source>
        <dbReference type="ARBA" id="ARBA00022703"/>
    </source>
</evidence>
<dbReference type="SUPFAM" id="SSF54277">
    <property type="entry name" value="CAD &amp; PB1 domains"/>
    <property type="match status" value="1"/>
</dbReference>
<dbReference type="SUPFAM" id="SSF81783">
    <property type="entry name" value="C-terminal domain of DFF45/ICAD (DFF-C domain)"/>
    <property type="match status" value="1"/>
</dbReference>
<sequence length="339" mass="36876">MAEGASGLPRLKQCLIRRTGQQEQHGMAASTLQELKIKACNLLAIDLASQPVTLVLAGDGTIVDDDDYFLGLPPNTKFGVVAKNEIWAAGSNTGEGTTSLEEEITNANEVDGGGEKWQVLARQLKNDLSTIVLMSEEDLQALVDVPCSDLARELSENPLQTQRLQGILQETLDRREEERQSRQLLELYLQAMKREDQAASTAEASEAEEKSVGGNDTVDMGSNGTTSVQKSQLSTRVVTVLKEKPAPELSLASQDLELVCNEDSEILSRALSWDKHKTEALKEASKEQDLFCPQLTLPCRLNGPSGTGRATILAPPMDLGNRISPRRNRQSGENACHAI</sequence>
<feature type="domain" description="CIDE-N" evidence="4">
    <location>
        <begin position="10"/>
        <end position="89"/>
    </location>
</feature>
<dbReference type="InterPro" id="IPR003508">
    <property type="entry name" value="CIDE-N_dom"/>
</dbReference>
<keyword evidence="1 2" id="KW-0053">Apoptosis</keyword>